<name>A0A2M9G3P2_9PROT</name>
<dbReference type="InterPro" id="IPR036661">
    <property type="entry name" value="Luciferase-like_sf"/>
</dbReference>
<evidence type="ECO:0000256" key="4">
    <source>
        <dbReference type="ARBA" id="ARBA00023033"/>
    </source>
</evidence>
<keyword evidence="3" id="KW-0560">Oxidoreductase</keyword>
<dbReference type="InterPro" id="IPR050172">
    <property type="entry name" value="SsuD_RutA_monooxygenase"/>
</dbReference>
<dbReference type="RefSeq" id="WP_109795515.1">
    <property type="nucleotide sequence ID" value="NZ_PHIG01000029.1"/>
</dbReference>
<feature type="domain" description="Luciferase-like" evidence="5">
    <location>
        <begin position="14"/>
        <end position="242"/>
    </location>
</feature>
<keyword evidence="1" id="KW-0285">Flavoprotein</keyword>
<evidence type="ECO:0000313" key="7">
    <source>
        <dbReference type="Proteomes" id="UP000229498"/>
    </source>
</evidence>
<dbReference type="InterPro" id="IPR011251">
    <property type="entry name" value="Luciferase-like_dom"/>
</dbReference>
<keyword evidence="2" id="KW-0288">FMN</keyword>
<evidence type="ECO:0000256" key="3">
    <source>
        <dbReference type="ARBA" id="ARBA00023002"/>
    </source>
</evidence>
<organism evidence="6 7">
    <name type="scientific">Minwuia thermotolerans</name>
    <dbReference type="NCBI Taxonomy" id="2056226"/>
    <lineage>
        <taxon>Bacteria</taxon>
        <taxon>Pseudomonadati</taxon>
        <taxon>Pseudomonadota</taxon>
        <taxon>Alphaproteobacteria</taxon>
        <taxon>Minwuiales</taxon>
        <taxon>Minwuiaceae</taxon>
        <taxon>Minwuia</taxon>
    </lineage>
</organism>
<accession>A0A2M9G3P2</accession>
<reference evidence="6 7" key="1">
    <citation type="submission" date="2017-11" db="EMBL/GenBank/DDBJ databases">
        <title>Draft genome sequence of Rhizobiales bacterium SY3-13.</title>
        <authorList>
            <person name="Sun C."/>
        </authorList>
    </citation>
    <scope>NUCLEOTIDE SEQUENCE [LARGE SCALE GENOMIC DNA]</scope>
    <source>
        <strain evidence="6 7">SY3-13</strain>
    </source>
</reference>
<dbReference type="GO" id="GO:0046306">
    <property type="term" value="P:alkanesulfonate catabolic process"/>
    <property type="evidence" value="ECO:0007669"/>
    <property type="project" value="TreeGrafter"/>
</dbReference>
<evidence type="ECO:0000259" key="5">
    <source>
        <dbReference type="Pfam" id="PF00296"/>
    </source>
</evidence>
<evidence type="ECO:0000256" key="2">
    <source>
        <dbReference type="ARBA" id="ARBA00022643"/>
    </source>
</evidence>
<dbReference type="Pfam" id="PF00296">
    <property type="entry name" value="Bac_luciferase"/>
    <property type="match status" value="1"/>
</dbReference>
<dbReference type="NCBIfam" id="TIGR03619">
    <property type="entry name" value="F420_Rv2161c"/>
    <property type="match status" value="1"/>
</dbReference>
<dbReference type="PANTHER" id="PTHR42847:SF4">
    <property type="entry name" value="ALKANESULFONATE MONOOXYGENASE-RELATED"/>
    <property type="match status" value="1"/>
</dbReference>
<sequence length="304" mass="33786">MEWGIHLPHLGRNVDRRTLTGFAREAERLGCHSAWVSDHICWPAEFASKYPYSKDGSFGPSPDMSWLDAISTLTFVAACTEKIRLGTTVLILPYRPPVQTAKQIATLDVLSEGRVILGAGVGWMAEEAAVLGMPWDLRGRRTDEQLEIFRTLFEDAAPRFQGEFYQFPEVGFEPKPVQKPLPIWIGGSSTPAFRRVARYGQAFHAAFQPRPVVADEWRQCREACGAIGRDPDELTLSLRVFLDPAKAMEPEKSIAGSPEEMLETIGRLKEIGVSHILLDPVARGGVDARLDALRAFMEDVAPRA</sequence>
<dbReference type="SUPFAM" id="SSF51679">
    <property type="entry name" value="Bacterial luciferase-like"/>
    <property type="match status" value="1"/>
</dbReference>
<dbReference type="AlphaFoldDB" id="A0A2M9G3P2"/>
<dbReference type="InterPro" id="IPR019921">
    <property type="entry name" value="Lucif-like_OxRdtase_Rv2161c"/>
</dbReference>
<comment type="caution">
    <text evidence="6">The sequence shown here is derived from an EMBL/GenBank/DDBJ whole genome shotgun (WGS) entry which is preliminary data.</text>
</comment>
<dbReference type="OrthoDB" id="9814695at2"/>
<evidence type="ECO:0000256" key="1">
    <source>
        <dbReference type="ARBA" id="ARBA00022630"/>
    </source>
</evidence>
<dbReference type="Gene3D" id="3.20.20.30">
    <property type="entry name" value="Luciferase-like domain"/>
    <property type="match status" value="1"/>
</dbReference>
<keyword evidence="7" id="KW-1185">Reference proteome</keyword>
<proteinExistence type="predicted"/>
<dbReference type="PANTHER" id="PTHR42847">
    <property type="entry name" value="ALKANESULFONATE MONOOXYGENASE"/>
    <property type="match status" value="1"/>
</dbReference>
<protein>
    <submittedName>
        <fullName evidence="6">LLM class F420-dependent oxidoreductase</fullName>
    </submittedName>
</protein>
<evidence type="ECO:0000313" key="6">
    <source>
        <dbReference type="EMBL" id="PJK30318.1"/>
    </source>
</evidence>
<dbReference type="EMBL" id="PHIG01000029">
    <property type="protein sequence ID" value="PJK30318.1"/>
    <property type="molecule type" value="Genomic_DNA"/>
</dbReference>
<dbReference type="Proteomes" id="UP000229498">
    <property type="component" value="Unassembled WGS sequence"/>
</dbReference>
<gene>
    <name evidence="6" type="ORF">CVT23_08025</name>
</gene>
<dbReference type="GO" id="GO:0008726">
    <property type="term" value="F:alkanesulfonate monooxygenase activity"/>
    <property type="evidence" value="ECO:0007669"/>
    <property type="project" value="TreeGrafter"/>
</dbReference>
<keyword evidence="4" id="KW-0503">Monooxygenase</keyword>